<sequence>MIWHGPDFALAHFWYGLEGGQWSLQNHWLVKGIFHEGGRHLTTLLYVVVLLGLALNWRKPARRNWLYLALTLPLVVLVVGTVKHLVPMDCPWNLMSFGGNRPFIALFAQRPDTMPASLCFPAGHASSGYAWLALYFALGKRRWSWLPGMLLGLSFGLAQQLRGAHFLSHDLWTLMLSLTLSWLMARWLLPTTVAAPARSAPVEIADESALQTGAPAS</sequence>
<keyword evidence="4" id="KW-1185">Reference proteome</keyword>
<protein>
    <submittedName>
        <fullName evidence="3">Phosphoesterase, PA-phosphatase-like protein</fullName>
    </submittedName>
</protein>
<dbReference type="InterPro" id="IPR000326">
    <property type="entry name" value="PAP2/HPO"/>
</dbReference>
<dbReference type="eggNOG" id="COG3907">
    <property type="taxonomic scope" value="Bacteria"/>
</dbReference>
<accession>K2JRA9</accession>
<keyword evidence="1" id="KW-0812">Transmembrane</keyword>
<gene>
    <name evidence="3" type="ORF">B3C1_10247</name>
</gene>
<dbReference type="SUPFAM" id="SSF48317">
    <property type="entry name" value="Acid phosphatase/Vanadium-dependent haloperoxidase"/>
    <property type="match status" value="1"/>
</dbReference>
<evidence type="ECO:0000256" key="1">
    <source>
        <dbReference type="SAM" id="Phobius"/>
    </source>
</evidence>
<dbReference type="EMBL" id="AMRI01000013">
    <property type="protein sequence ID" value="EKE72989.1"/>
    <property type="molecule type" value="Genomic_DNA"/>
</dbReference>
<evidence type="ECO:0000259" key="2">
    <source>
        <dbReference type="Pfam" id="PF01569"/>
    </source>
</evidence>
<feature type="transmembrane region" description="Helical" evidence="1">
    <location>
        <begin position="38"/>
        <end position="57"/>
    </location>
</feature>
<evidence type="ECO:0000313" key="4">
    <source>
        <dbReference type="Proteomes" id="UP000006755"/>
    </source>
</evidence>
<feature type="transmembrane region" description="Helical" evidence="1">
    <location>
        <begin position="64"/>
        <end position="86"/>
    </location>
</feature>
<dbReference type="Proteomes" id="UP000006755">
    <property type="component" value="Unassembled WGS sequence"/>
</dbReference>
<feature type="transmembrane region" description="Helical" evidence="1">
    <location>
        <begin position="143"/>
        <end position="159"/>
    </location>
</feature>
<proteinExistence type="predicted"/>
<name>K2JRA9_9GAMM</name>
<reference evidence="3 4" key="1">
    <citation type="journal article" date="2012" name="J. Bacteriol.">
        <title>Genome Sequence of Gallaecimonas xiamenensis Type Strain 3-C-1.</title>
        <authorList>
            <person name="Lai Q."/>
            <person name="Wang L."/>
            <person name="Wang W."/>
            <person name="Shao Z."/>
        </authorList>
    </citation>
    <scope>NUCLEOTIDE SEQUENCE [LARGE SCALE GENOMIC DNA]</scope>
    <source>
        <strain evidence="3 4">3-C-1</strain>
    </source>
</reference>
<dbReference type="STRING" id="745411.B3C1_10247"/>
<dbReference type="AlphaFoldDB" id="K2JRA9"/>
<dbReference type="CDD" id="cd03396">
    <property type="entry name" value="PAP2_like_6"/>
    <property type="match status" value="1"/>
</dbReference>
<feature type="transmembrane region" description="Helical" evidence="1">
    <location>
        <begin position="115"/>
        <end position="136"/>
    </location>
</feature>
<dbReference type="Pfam" id="PF01569">
    <property type="entry name" value="PAP2"/>
    <property type="match status" value="1"/>
</dbReference>
<comment type="caution">
    <text evidence="3">The sequence shown here is derived from an EMBL/GenBank/DDBJ whole genome shotgun (WGS) entry which is preliminary data.</text>
</comment>
<organism evidence="3 4">
    <name type="scientific">Gallaecimonas xiamenensis 3-C-1</name>
    <dbReference type="NCBI Taxonomy" id="745411"/>
    <lineage>
        <taxon>Bacteria</taxon>
        <taxon>Pseudomonadati</taxon>
        <taxon>Pseudomonadota</taxon>
        <taxon>Gammaproteobacteria</taxon>
        <taxon>Enterobacterales</taxon>
        <taxon>Gallaecimonadaceae</taxon>
        <taxon>Gallaecimonas</taxon>
    </lineage>
</organism>
<keyword evidence="1" id="KW-0472">Membrane</keyword>
<feature type="domain" description="Phosphatidic acid phosphatase type 2/haloperoxidase" evidence="2">
    <location>
        <begin position="65"/>
        <end position="188"/>
    </location>
</feature>
<keyword evidence="1" id="KW-1133">Transmembrane helix</keyword>
<feature type="transmembrane region" description="Helical" evidence="1">
    <location>
        <begin position="171"/>
        <end position="189"/>
    </location>
</feature>
<dbReference type="InterPro" id="IPR036938">
    <property type="entry name" value="PAP2/HPO_sf"/>
</dbReference>
<evidence type="ECO:0000313" key="3">
    <source>
        <dbReference type="EMBL" id="EKE72989.1"/>
    </source>
</evidence>